<dbReference type="InterPro" id="IPR016181">
    <property type="entry name" value="Acyl_CoA_acyltransferase"/>
</dbReference>
<sequence length="145" mass="16703">MCNTGIKKATKADYNTLLAIWESAVLATHDFLSEEDFLYYKSRLPIYFDHVKLFIYTETDNTIKGFLGVSEDKIEMLFIDNQYRGSGIGKALLGFAIDNLQIKKVDVNEQNKQALAFYKNSGFSEIDRSQYDSEGKHYPILYMKL</sequence>
<evidence type="ECO:0000313" key="5">
    <source>
        <dbReference type="Proteomes" id="UP000184480"/>
    </source>
</evidence>
<dbReference type="InterPro" id="IPR000182">
    <property type="entry name" value="GNAT_dom"/>
</dbReference>
<gene>
    <name evidence="4" type="ORF">SAMN05444362_107211</name>
</gene>
<evidence type="ECO:0000259" key="3">
    <source>
        <dbReference type="PROSITE" id="PS51186"/>
    </source>
</evidence>
<reference evidence="5" key="1">
    <citation type="submission" date="2016-11" db="EMBL/GenBank/DDBJ databases">
        <authorList>
            <person name="Varghese N."/>
            <person name="Submissions S."/>
        </authorList>
    </citation>
    <scope>NUCLEOTIDE SEQUENCE [LARGE SCALE GENOMIC DNA]</scope>
    <source>
        <strain evidence="5">DSM 27370</strain>
    </source>
</reference>
<keyword evidence="5" id="KW-1185">Reference proteome</keyword>
<dbReference type="OrthoDB" id="9788916at2"/>
<accession>A0A1M5CLH3</accession>
<dbReference type="AlphaFoldDB" id="A0A1M5CLH3"/>
<keyword evidence="1 4" id="KW-0808">Transferase</keyword>
<dbReference type="RefSeq" id="WP_062183918.1">
    <property type="nucleotide sequence ID" value="NZ_FQUC01000007.1"/>
</dbReference>
<dbReference type="EMBL" id="FQUC01000007">
    <property type="protein sequence ID" value="SHF55635.1"/>
    <property type="molecule type" value="Genomic_DNA"/>
</dbReference>
<dbReference type="GO" id="GO:0016747">
    <property type="term" value="F:acyltransferase activity, transferring groups other than amino-acyl groups"/>
    <property type="evidence" value="ECO:0007669"/>
    <property type="project" value="InterPro"/>
</dbReference>
<name>A0A1M5CLH3_9BACT</name>
<dbReference type="Gene3D" id="3.40.630.30">
    <property type="match status" value="1"/>
</dbReference>
<organism evidence="4 5">
    <name type="scientific">Dysgonomonas macrotermitis</name>
    <dbReference type="NCBI Taxonomy" id="1346286"/>
    <lineage>
        <taxon>Bacteria</taxon>
        <taxon>Pseudomonadati</taxon>
        <taxon>Bacteroidota</taxon>
        <taxon>Bacteroidia</taxon>
        <taxon>Bacteroidales</taxon>
        <taxon>Dysgonomonadaceae</taxon>
        <taxon>Dysgonomonas</taxon>
    </lineage>
</organism>
<dbReference type="STRING" id="1346286.SAMN05444362_107211"/>
<dbReference type="Proteomes" id="UP000184480">
    <property type="component" value="Unassembled WGS sequence"/>
</dbReference>
<dbReference type="PROSITE" id="PS51186">
    <property type="entry name" value="GNAT"/>
    <property type="match status" value="1"/>
</dbReference>
<feature type="domain" description="N-acetyltransferase" evidence="3">
    <location>
        <begin position="4"/>
        <end position="145"/>
    </location>
</feature>
<evidence type="ECO:0000256" key="1">
    <source>
        <dbReference type="ARBA" id="ARBA00022679"/>
    </source>
</evidence>
<dbReference type="SUPFAM" id="SSF55729">
    <property type="entry name" value="Acyl-CoA N-acyltransferases (Nat)"/>
    <property type="match status" value="1"/>
</dbReference>
<dbReference type="PANTHER" id="PTHR43800">
    <property type="entry name" value="PEPTIDYL-LYSINE N-ACETYLTRANSFERASE YJAB"/>
    <property type="match status" value="1"/>
</dbReference>
<dbReference type="PANTHER" id="PTHR43800:SF1">
    <property type="entry name" value="PEPTIDYL-LYSINE N-ACETYLTRANSFERASE YJAB"/>
    <property type="match status" value="1"/>
</dbReference>
<evidence type="ECO:0000256" key="2">
    <source>
        <dbReference type="ARBA" id="ARBA00023315"/>
    </source>
</evidence>
<protein>
    <submittedName>
        <fullName evidence="4">Putative acetyltransferase</fullName>
    </submittedName>
</protein>
<dbReference type="CDD" id="cd04301">
    <property type="entry name" value="NAT_SF"/>
    <property type="match status" value="1"/>
</dbReference>
<dbReference type="Pfam" id="PF13673">
    <property type="entry name" value="Acetyltransf_10"/>
    <property type="match status" value="1"/>
</dbReference>
<proteinExistence type="predicted"/>
<evidence type="ECO:0000313" key="4">
    <source>
        <dbReference type="EMBL" id="SHF55635.1"/>
    </source>
</evidence>
<keyword evidence="2" id="KW-0012">Acyltransferase</keyword>